<evidence type="ECO:0000256" key="1">
    <source>
        <dbReference type="SAM" id="MobiDB-lite"/>
    </source>
</evidence>
<dbReference type="Proteomes" id="UP000006174">
    <property type="component" value="Unassembled WGS sequence"/>
</dbReference>
<organism evidence="2 3">
    <name type="scientific">Ustilago hordei</name>
    <name type="common">Barley covered smut fungus</name>
    <dbReference type="NCBI Taxonomy" id="120017"/>
    <lineage>
        <taxon>Eukaryota</taxon>
        <taxon>Fungi</taxon>
        <taxon>Dikarya</taxon>
        <taxon>Basidiomycota</taxon>
        <taxon>Ustilaginomycotina</taxon>
        <taxon>Ustilaginomycetes</taxon>
        <taxon>Ustilaginales</taxon>
        <taxon>Ustilaginaceae</taxon>
        <taxon>Ustilago</taxon>
    </lineage>
</organism>
<dbReference type="EMBL" id="CAGI01000136">
    <property type="protein sequence ID" value="CCF48601.1"/>
    <property type="molecule type" value="Genomic_DNA"/>
</dbReference>
<dbReference type="HOGENOM" id="CLU_1541259_0_0_1"/>
<sequence length="174" mass="20285">MGIVTEFSEICSRNSSMTDLIEIYMSNVNITISARICSKQDHMADSIEISDRDVCMTICMQEGPSSHTMRIKRCQEGDQAQGACRQVPLRGPQDRSQGSHCQLKEEELYQRHWQAGHEKEEEQCQRSQHISSRRTDRSDRQAGLNEEEVSHQRLWYSTQQRRYSLERGPEQCCW</sequence>
<dbReference type="AlphaFoldDB" id="I2FNV8"/>
<name>I2FNV8_USTHO</name>
<comment type="caution">
    <text evidence="2">The sequence shown here is derived from an EMBL/GenBank/DDBJ whole genome shotgun (WGS) entry which is preliminary data.</text>
</comment>
<reference evidence="2 3" key="1">
    <citation type="journal article" date="2012" name="Plant Cell">
        <title>Genome comparison of barley and maize smut fungi reveals targeted loss of RNA silencing components and species-specific presence of transposable elements.</title>
        <authorList>
            <person name="Laurie J.D."/>
            <person name="Ali S."/>
            <person name="Linning R."/>
            <person name="Mannhaupt G."/>
            <person name="Wong P."/>
            <person name="Gueldener U."/>
            <person name="Muensterkoetter M."/>
            <person name="Moore R."/>
            <person name="Kahmann R."/>
            <person name="Bakkeren G."/>
            <person name="Schirawski J."/>
        </authorList>
    </citation>
    <scope>NUCLEOTIDE SEQUENCE [LARGE SCALE GENOMIC DNA]</scope>
    <source>
        <strain evidence="3">Uh4875-4</strain>
    </source>
</reference>
<keyword evidence="3" id="KW-1185">Reference proteome</keyword>
<evidence type="ECO:0000313" key="3">
    <source>
        <dbReference type="Proteomes" id="UP000006174"/>
    </source>
</evidence>
<gene>
    <name evidence="2" type="ORF">UHOR_13338</name>
</gene>
<proteinExistence type="predicted"/>
<evidence type="ECO:0000313" key="2">
    <source>
        <dbReference type="EMBL" id="CCF48601.1"/>
    </source>
</evidence>
<feature type="region of interest" description="Disordered" evidence="1">
    <location>
        <begin position="119"/>
        <end position="149"/>
    </location>
</feature>
<protein>
    <submittedName>
        <fullName evidence="2">Uncharacterized protein</fullName>
    </submittedName>
</protein>
<accession>I2FNV8</accession>